<gene>
    <name evidence="7" type="ordered locus">Rahaq_2065</name>
    <name evidence="8" type="ORF">ACFPK4_11940</name>
</gene>
<evidence type="ECO:0000313" key="9">
    <source>
        <dbReference type="Proteomes" id="UP000007257"/>
    </source>
</evidence>
<keyword evidence="3" id="KW-0805">Transcription regulation</keyword>
<dbReference type="EMBL" id="JBHUCJ010000024">
    <property type="protein sequence ID" value="MFD3224247.1"/>
    <property type="molecule type" value="Genomic_DNA"/>
</dbReference>
<dbReference type="InterPro" id="IPR058163">
    <property type="entry name" value="LysR-type_TF_proteobact-type"/>
</dbReference>
<name>A0A0H3FFG5_RAHSY</name>
<dbReference type="PANTHER" id="PTHR30537:SF5">
    <property type="entry name" value="HTH-TYPE TRANSCRIPTIONAL ACTIVATOR TTDR-RELATED"/>
    <property type="match status" value="1"/>
</dbReference>
<comment type="similarity">
    <text evidence="1">Belongs to the LysR transcriptional regulatory family.</text>
</comment>
<accession>A0A0H3FFG5</accession>
<dbReference type="HOGENOM" id="CLU_039613_16_2_6"/>
<dbReference type="Pfam" id="PF00126">
    <property type="entry name" value="HTH_1"/>
    <property type="match status" value="1"/>
</dbReference>
<dbReference type="Pfam" id="PF03466">
    <property type="entry name" value="LysR_substrate"/>
    <property type="match status" value="1"/>
</dbReference>
<keyword evidence="4" id="KW-0238">DNA-binding</keyword>
<dbReference type="SUPFAM" id="SSF53850">
    <property type="entry name" value="Periplasmic binding protein-like II"/>
    <property type="match status" value="1"/>
</dbReference>
<dbReference type="eggNOG" id="COG0583">
    <property type="taxonomic scope" value="Bacteria"/>
</dbReference>
<dbReference type="GeneID" id="95417059"/>
<dbReference type="PANTHER" id="PTHR30537">
    <property type="entry name" value="HTH-TYPE TRANSCRIPTIONAL REGULATOR"/>
    <property type="match status" value="1"/>
</dbReference>
<keyword evidence="2" id="KW-0678">Repressor</keyword>
<dbReference type="CDD" id="cd08422">
    <property type="entry name" value="PBP2_CrgA_like"/>
    <property type="match status" value="1"/>
</dbReference>
<dbReference type="KEGG" id="rah:Rahaq_2065"/>
<reference evidence="8 10" key="3">
    <citation type="submission" date="2024-09" db="EMBL/GenBank/DDBJ databases">
        <title>Genomes of Rahnella.</title>
        <authorList>
            <person name="Mnguni F.C."/>
            <person name="Shin G.Y."/>
            <person name="Coutinho T."/>
        </authorList>
    </citation>
    <scope>NUCLEOTIDE SEQUENCE [LARGE SCALE GENOMIC DNA]</scope>
    <source>
        <strain evidence="8 10">20WA0057</strain>
    </source>
</reference>
<dbReference type="InterPro" id="IPR036388">
    <property type="entry name" value="WH-like_DNA-bd_sf"/>
</dbReference>
<dbReference type="InterPro" id="IPR005119">
    <property type="entry name" value="LysR_subst-bd"/>
</dbReference>
<evidence type="ECO:0000259" key="6">
    <source>
        <dbReference type="PROSITE" id="PS50931"/>
    </source>
</evidence>
<evidence type="ECO:0000313" key="7">
    <source>
        <dbReference type="EMBL" id="ADW73677.1"/>
    </source>
</evidence>
<reference evidence="9" key="1">
    <citation type="submission" date="2011-01" db="EMBL/GenBank/DDBJ databases">
        <title>Complete sequence of chromosome of Rahnella sp. Y9602.</title>
        <authorList>
            <consortium name="US DOE Joint Genome Institute"/>
            <person name="Lucas S."/>
            <person name="Copeland A."/>
            <person name="Lapidus A."/>
            <person name="Cheng J.-F."/>
            <person name="Goodwin L."/>
            <person name="Pitluck S."/>
            <person name="Lu M."/>
            <person name="Detter J.C."/>
            <person name="Han C."/>
            <person name="Tapia R."/>
            <person name="Land M."/>
            <person name="Hauser L."/>
            <person name="Kyrpides N."/>
            <person name="Ivanova N."/>
            <person name="Ovchinnikova G."/>
            <person name="Pagani I."/>
            <person name="Sobecky P.A."/>
            <person name="Martinez R.J."/>
            <person name="Woyke T."/>
        </authorList>
    </citation>
    <scope>NUCLEOTIDE SEQUENCE [LARGE SCALE GENOMIC DNA]</scope>
    <source>
        <strain evidence="9">Y9602</strain>
    </source>
</reference>
<dbReference type="GO" id="GO:0043565">
    <property type="term" value="F:sequence-specific DNA binding"/>
    <property type="evidence" value="ECO:0007669"/>
    <property type="project" value="TreeGrafter"/>
</dbReference>
<dbReference type="Proteomes" id="UP000007257">
    <property type="component" value="Chromosome"/>
</dbReference>
<reference evidence="7 9" key="2">
    <citation type="journal article" date="2012" name="J. Bacteriol.">
        <title>Complete Genome Sequence of Rahnella sp. Strain Y9602, a Gammaproteobacterium Isolate from Metal- and Radionuclide-Contaminated Soil.</title>
        <authorList>
            <person name="Martinez R.J."/>
            <person name="Bruce D."/>
            <person name="Detter C."/>
            <person name="Goodwin L.A."/>
            <person name="Han J."/>
            <person name="Han C.S."/>
            <person name="Held B."/>
            <person name="Land M.L."/>
            <person name="Mikhailova N."/>
            <person name="Nolan M."/>
            <person name="Pennacchio L."/>
            <person name="Pitluck S."/>
            <person name="Tapia R."/>
            <person name="Woyke T."/>
            <person name="Sobecky P.A."/>
        </authorList>
    </citation>
    <scope>NUCLEOTIDE SEQUENCE [LARGE SCALE GENOMIC DNA]</scope>
    <source>
        <strain evidence="7 9">Y9602</strain>
    </source>
</reference>
<dbReference type="GO" id="GO:0006351">
    <property type="term" value="P:DNA-templated transcription"/>
    <property type="evidence" value="ECO:0007669"/>
    <property type="project" value="TreeGrafter"/>
</dbReference>
<dbReference type="FunFam" id="1.10.10.10:FF:000001">
    <property type="entry name" value="LysR family transcriptional regulator"/>
    <property type="match status" value="1"/>
</dbReference>
<evidence type="ECO:0000256" key="1">
    <source>
        <dbReference type="ARBA" id="ARBA00009437"/>
    </source>
</evidence>
<sequence length="311" mass="34733">MNTPVTSGIDRIDLMQTFVRIVESGSLSAAAAQLSTSQPTVSRRLQSLERLLGAKLILRTTHAMKLTDDGQRCYEQAKLLLERWVSLEDQLSGAGDEPVGTLRVRAPHAFGQDQLIAPLTRYLQRYPNLSVDWMLNDRTPDFISEDIDCAIQVGNVADPSMVAILLAEVPRIVVATPELLRQHPVTRVSELAKLPWISFSTYYRNEFTLKHDNDGRMESCNIAPRMATDSLYAMRKAALSGLGAGIVSAWIVKEDIAEGRLQRVLPGWNALPLPVYLVYPYSSYYPARLRKFLEMMRGVMPELAEMQTPGG</sequence>
<dbReference type="Gene3D" id="1.10.10.10">
    <property type="entry name" value="Winged helix-like DNA-binding domain superfamily/Winged helix DNA-binding domain"/>
    <property type="match status" value="1"/>
</dbReference>
<dbReference type="Proteomes" id="UP001598201">
    <property type="component" value="Unassembled WGS sequence"/>
</dbReference>
<keyword evidence="10" id="KW-1185">Reference proteome</keyword>
<dbReference type="Gene3D" id="3.40.190.290">
    <property type="match status" value="1"/>
</dbReference>
<dbReference type="PROSITE" id="PS50931">
    <property type="entry name" value="HTH_LYSR"/>
    <property type="match status" value="1"/>
</dbReference>
<evidence type="ECO:0000313" key="8">
    <source>
        <dbReference type="EMBL" id="MFD3224247.1"/>
    </source>
</evidence>
<keyword evidence="5" id="KW-0804">Transcription</keyword>
<dbReference type="EMBL" id="CP002505">
    <property type="protein sequence ID" value="ADW73677.1"/>
    <property type="molecule type" value="Genomic_DNA"/>
</dbReference>
<dbReference type="InterPro" id="IPR036390">
    <property type="entry name" value="WH_DNA-bd_sf"/>
</dbReference>
<evidence type="ECO:0000256" key="2">
    <source>
        <dbReference type="ARBA" id="ARBA00022491"/>
    </source>
</evidence>
<evidence type="ECO:0000256" key="5">
    <source>
        <dbReference type="ARBA" id="ARBA00023163"/>
    </source>
</evidence>
<protein>
    <submittedName>
        <fullName evidence="8">LysR family transcriptional regulator</fullName>
    </submittedName>
    <submittedName>
        <fullName evidence="7">Transcriptional regulator, LysR family</fullName>
    </submittedName>
</protein>
<organism evidence="7 9">
    <name type="scientific">Rahnella sp. (strain Y9602)</name>
    <dbReference type="NCBI Taxonomy" id="2703885"/>
    <lineage>
        <taxon>Bacteria</taxon>
        <taxon>Pseudomonadati</taxon>
        <taxon>Pseudomonadota</taxon>
        <taxon>Gammaproteobacteria</taxon>
        <taxon>Enterobacterales</taxon>
        <taxon>Yersiniaceae</taxon>
        <taxon>Rahnella</taxon>
    </lineage>
</organism>
<evidence type="ECO:0000256" key="3">
    <source>
        <dbReference type="ARBA" id="ARBA00023015"/>
    </source>
</evidence>
<evidence type="ECO:0000313" key="10">
    <source>
        <dbReference type="Proteomes" id="UP001598201"/>
    </source>
</evidence>
<feature type="domain" description="HTH lysR-type" evidence="6">
    <location>
        <begin position="10"/>
        <end position="67"/>
    </location>
</feature>
<dbReference type="SUPFAM" id="SSF46785">
    <property type="entry name" value="Winged helix' DNA-binding domain"/>
    <property type="match status" value="1"/>
</dbReference>
<dbReference type="GO" id="GO:0003700">
    <property type="term" value="F:DNA-binding transcription factor activity"/>
    <property type="evidence" value="ECO:0007669"/>
    <property type="project" value="InterPro"/>
</dbReference>
<dbReference type="InterPro" id="IPR000847">
    <property type="entry name" value="LysR_HTH_N"/>
</dbReference>
<dbReference type="PRINTS" id="PR00039">
    <property type="entry name" value="HTHLYSR"/>
</dbReference>
<evidence type="ECO:0000256" key="4">
    <source>
        <dbReference type="ARBA" id="ARBA00023125"/>
    </source>
</evidence>
<dbReference type="AlphaFoldDB" id="A0A0H3FFG5"/>
<dbReference type="OrthoDB" id="8723543at2"/>
<proteinExistence type="inferred from homology"/>
<dbReference type="RefSeq" id="WP_013575378.1">
    <property type="nucleotide sequence ID" value="NC_015061.1"/>
</dbReference>